<comment type="caution">
    <text evidence="1">The sequence shown here is derived from an EMBL/GenBank/DDBJ whole genome shotgun (WGS) entry which is preliminary data.</text>
</comment>
<sequence>MAAIKNDKMGFNMNTTSAPSPEILETANAFVDDVIKEAEEIARKKKVFFIFIYLFIFVF</sequence>
<proteinExistence type="predicted"/>
<protein>
    <submittedName>
        <fullName evidence="1">Uncharacterized protein</fullName>
    </submittedName>
</protein>
<keyword evidence="2" id="KW-1185">Reference proteome</keyword>
<reference evidence="1 2" key="1">
    <citation type="submission" date="2022-12" db="EMBL/GenBank/DDBJ databases">
        <title>Chromosome-level genome assembly of true bugs.</title>
        <authorList>
            <person name="Ma L."/>
            <person name="Li H."/>
        </authorList>
    </citation>
    <scope>NUCLEOTIDE SEQUENCE [LARGE SCALE GENOMIC DNA]</scope>
    <source>
        <strain evidence="1">Lab_2022b</strain>
    </source>
</reference>
<name>A0AAW1DAC7_9HEMI</name>
<evidence type="ECO:0000313" key="1">
    <source>
        <dbReference type="EMBL" id="KAK9507038.1"/>
    </source>
</evidence>
<dbReference type="EMBL" id="JAPXFL010000005">
    <property type="protein sequence ID" value="KAK9507038.1"/>
    <property type="molecule type" value="Genomic_DNA"/>
</dbReference>
<dbReference type="Proteomes" id="UP001461498">
    <property type="component" value="Unassembled WGS sequence"/>
</dbReference>
<accession>A0AAW1DAC7</accession>
<dbReference type="AlphaFoldDB" id="A0AAW1DAC7"/>
<organism evidence="1 2">
    <name type="scientific">Rhynocoris fuscipes</name>
    <dbReference type="NCBI Taxonomy" id="488301"/>
    <lineage>
        <taxon>Eukaryota</taxon>
        <taxon>Metazoa</taxon>
        <taxon>Ecdysozoa</taxon>
        <taxon>Arthropoda</taxon>
        <taxon>Hexapoda</taxon>
        <taxon>Insecta</taxon>
        <taxon>Pterygota</taxon>
        <taxon>Neoptera</taxon>
        <taxon>Paraneoptera</taxon>
        <taxon>Hemiptera</taxon>
        <taxon>Heteroptera</taxon>
        <taxon>Panheteroptera</taxon>
        <taxon>Cimicomorpha</taxon>
        <taxon>Reduviidae</taxon>
        <taxon>Harpactorinae</taxon>
        <taxon>Harpactorini</taxon>
        <taxon>Rhynocoris</taxon>
    </lineage>
</organism>
<gene>
    <name evidence="1" type="ORF">O3M35_008868</name>
</gene>
<evidence type="ECO:0000313" key="2">
    <source>
        <dbReference type="Proteomes" id="UP001461498"/>
    </source>
</evidence>